<name>A0ABP8PRA5_9ACTN</name>
<reference evidence="2" key="1">
    <citation type="journal article" date="2019" name="Int. J. Syst. Evol. Microbiol.">
        <title>The Global Catalogue of Microorganisms (GCM) 10K type strain sequencing project: providing services to taxonomists for standard genome sequencing and annotation.</title>
        <authorList>
            <consortium name="The Broad Institute Genomics Platform"/>
            <consortium name="The Broad Institute Genome Sequencing Center for Infectious Disease"/>
            <person name="Wu L."/>
            <person name="Ma J."/>
        </authorList>
    </citation>
    <scope>NUCLEOTIDE SEQUENCE [LARGE SCALE GENOMIC DNA]</scope>
    <source>
        <strain evidence="2">JCM 17933</strain>
    </source>
</reference>
<dbReference type="EMBL" id="BAABHF010000016">
    <property type="protein sequence ID" value="GAA4491060.1"/>
    <property type="molecule type" value="Genomic_DNA"/>
</dbReference>
<sequence length="66" mass="6782">MGAVAAGQLLHPLDALLAALGDDIGGAELAAQVRTVLVPPHQDLDDVPAGYQAMADREALKVLIKP</sequence>
<organism evidence="1 2">
    <name type="scientific">Actinoallomurus oryzae</name>
    <dbReference type="NCBI Taxonomy" id="502180"/>
    <lineage>
        <taxon>Bacteria</taxon>
        <taxon>Bacillati</taxon>
        <taxon>Actinomycetota</taxon>
        <taxon>Actinomycetes</taxon>
        <taxon>Streptosporangiales</taxon>
        <taxon>Thermomonosporaceae</taxon>
        <taxon>Actinoallomurus</taxon>
    </lineage>
</organism>
<comment type="caution">
    <text evidence="1">The sequence shown here is derived from an EMBL/GenBank/DDBJ whole genome shotgun (WGS) entry which is preliminary data.</text>
</comment>
<keyword evidence="2" id="KW-1185">Reference proteome</keyword>
<evidence type="ECO:0000313" key="2">
    <source>
        <dbReference type="Proteomes" id="UP001500503"/>
    </source>
</evidence>
<protein>
    <submittedName>
        <fullName evidence="1">Uncharacterized protein</fullName>
    </submittedName>
</protein>
<gene>
    <name evidence="1" type="ORF">GCM10023191_024250</name>
</gene>
<accession>A0ABP8PRA5</accession>
<proteinExistence type="predicted"/>
<evidence type="ECO:0000313" key="1">
    <source>
        <dbReference type="EMBL" id="GAA4491060.1"/>
    </source>
</evidence>
<dbReference type="Proteomes" id="UP001500503">
    <property type="component" value="Unassembled WGS sequence"/>
</dbReference>